<comment type="caution">
    <text evidence="1">The sequence shown here is derived from an EMBL/GenBank/DDBJ whole genome shotgun (WGS) entry which is preliminary data.</text>
</comment>
<name>A0A9N9BHX6_9GLOM</name>
<evidence type="ECO:0000313" key="2">
    <source>
        <dbReference type="Proteomes" id="UP000789508"/>
    </source>
</evidence>
<sequence>MREQMEERKFVRARNYRARGQANEQEWLKKRAQEKANKIEFGQAIANENRTWRK</sequence>
<accession>A0A9N9BHX6</accession>
<dbReference type="EMBL" id="CAJVPS010002354">
    <property type="protein sequence ID" value="CAG8566427.1"/>
    <property type="molecule type" value="Genomic_DNA"/>
</dbReference>
<evidence type="ECO:0000313" key="1">
    <source>
        <dbReference type="EMBL" id="CAG8566427.1"/>
    </source>
</evidence>
<proteinExistence type="predicted"/>
<reference evidence="1" key="1">
    <citation type="submission" date="2021-06" db="EMBL/GenBank/DDBJ databases">
        <authorList>
            <person name="Kallberg Y."/>
            <person name="Tangrot J."/>
            <person name="Rosling A."/>
        </authorList>
    </citation>
    <scope>NUCLEOTIDE SEQUENCE</scope>
    <source>
        <strain evidence="1">FL130A</strain>
    </source>
</reference>
<dbReference type="Proteomes" id="UP000789508">
    <property type="component" value="Unassembled WGS sequence"/>
</dbReference>
<keyword evidence="2" id="KW-1185">Reference proteome</keyword>
<dbReference type="AlphaFoldDB" id="A0A9N9BHX6"/>
<gene>
    <name evidence="1" type="ORF">ALEPTO_LOCUS6604</name>
</gene>
<protein>
    <submittedName>
        <fullName evidence="1">3185_t:CDS:1</fullName>
    </submittedName>
</protein>
<organism evidence="1 2">
    <name type="scientific">Ambispora leptoticha</name>
    <dbReference type="NCBI Taxonomy" id="144679"/>
    <lineage>
        <taxon>Eukaryota</taxon>
        <taxon>Fungi</taxon>
        <taxon>Fungi incertae sedis</taxon>
        <taxon>Mucoromycota</taxon>
        <taxon>Glomeromycotina</taxon>
        <taxon>Glomeromycetes</taxon>
        <taxon>Archaeosporales</taxon>
        <taxon>Ambisporaceae</taxon>
        <taxon>Ambispora</taxon>
    </lineage>
</organism>